<gene>
    <name evidence="2" type="ORF">MERR_LOCUS48105</name>
</gene>
<sequence>MRDLSEIQLSPYSVNLPLLVYLPLLVLLLFPSLHVSKVEKKGNMQFSYGVDVIGFSSSQFLGHNHMAFLCLGMDSGKSQSIESKFFLTNHSVLVLVSEWHRSPLMETQYLLFVLMGGFSKIIQAEHVISMKGCVTLHDARHSGYQSGEGIAYKVQRVFWCIGRRIWDPGKSVLWRKLHNEKMMFNHLWPLEYDGQDFNSKTSTPKVEDGFSQMQYLLKFIF</sequence>
<dbReference type="AlphaFoldDB" id="A0A6D2L583"/>
<reference evidence="2" key="1">
    <citation type="submission" date="2020-01" db="EMBL/GenBank/DDBJ databases">
        <authorList>
            <person name="Mishra B."/>
        </authorList>
    </citation>
    <scope>NUCLEOTIDE SEQUENCE [LARGE SCALE GENOMIC DNA]</scope>
</reference>
<dbReference type="EMBL" id="CACVBM020001840">
    <property type="protein sequence ID" value="CAA7060869.1"/>
    <property type="molecule type" value="Genomic_DNA"/>
</dbReference>
<comment type="caution">
    <text evidence="2">The sequence shown here is derived from an EMBL/GenBank/DDBJ whole genome shotgun (WGS) entry which is preliminary data.</text>
</comment>
<keyword evidence="1" id="KW-0812">Transmembrane</keyword>
<dbReference type="Proteomes" id="UP000467841">
    <property type="component" value="Unassembled WGS sequence"/>
</dbReference>
<evidence type="ECO:0000256" key="1">
    <source>
        <dbReference type="SAM" id="Phobius"/>
    </source>
</evidence>
<feature type="transmembrane region" description="Helical" evidence="1">
    <location>
        <begin position="12"/>
        <end position="35"/>
    </location>
</feature>
<keyword evidence="1" id="KW-0472">Membrane</keyword>
<organism evidence="2 3">
    <name type="scientific">Microthlaspi erraticum</name>
    <dbReference type="NCBI Taxonomy" id="1685480"/>
    <lineage>
        <taxon>Eukaryota</taxon>
        <taxon>Viridiplantae</taxon>
        <taxon>Streptophyta</taxon>
        <taxon>Embryophyta</taxon>
        <taxon>Tracheophyta</taxon>
        <taxon>Spermatophyta</taxon>
        <taxon>Magnoliopsida</taxon>
        <taxon>eudicotyledons</taxon>
        <taxon>Gunneridae</taxon>
        <taxon>Pentapetalae</taxon>
        <taxon>rosids</taxon>
        <taxon>malvids</taxon>
        <taxon>Brassicales</taxon>
        <taxon>Brassicaceae</taxon>
        <taxon>Coluteocarpeae</taxon>
        <taxon>Microthlaspi</taxon>
    </lineage>
</organism>
<keyword evidence="3" id="KW-1185">Reference proteome</keyword>
<evidence type="ECO:0000313" key="2">
    <source>
        <dbReference type="EMBL" id="CAA7060869.1"/>
    </source>
</evidence>
<proteinExistence type="predicted"/>
<evidence type="ECO:0000313" key="3">
    <source>
        <dbReference type="Proteomes" id="UP000467841"/>
    </source>
</evidence>
<keyword evidence="1" id="KW-1133">Transmembrane helix</keyword>
<accession>A0A6D2L583</accession>
<protein>
    <submittedName>
        <fullName evidence="2">Uncharacterized protein</fullName>
    </submittedName>
</protein>
<name>A0A6D2L583_9BRAS</name>